<dbReference type="Pfam" id="PF00931">
    <property type="entry name" value="NB-ARC"/>
    <property type="match status" value="1"/>
</dbReference>
<accession>A0A2Z7BLJ1</accession>
<evidence type="ECO:0000256" key="5">
    <source>
        <dbReference type="ARBA" id="ARBA00022741"/>
    </source>
</evidence>
<dbReference type="Pfam" id="PF23559">
    <property type="entry name" value="WHD_DRP"/>
    <property type="match status" value="1"/>
</dbReference>
<dbReference type="GO" id="GO:0005524">
    <property type="term" value="F:ATP binding"/>
    <property type="evidence" value="ECO:0007669"/>
    <property type="project" value="UniProtKB-KW"/>
</dbReference>
<evidence type="ECO:0000256" key="4">
    <source>
        <dbReference type="ARBA" id="ARBA00022614"/>
    </source>
</evidence>
<keyword evidence="5" id="KW-0547">Nucleotide-binding</keyword>
<dbReference type="GO" id="GO:0098542">
    <property type="term" value="P:defense response to other organism"/>
    <property type="evidence" value="ECO:0007669"/>
    <property type="project" value="TreeGrafter"/>
</dbReference>
<evidence type="ECO:0000259" key="9">
    <source>
        <dbReference type="Pfam" id="PF00931"/>
    </source>
</evidence>
<dbReference type="OrthoDB" id="1658288at2759"/>
<keyword evidence="4" id="KW-0433">Leucine-rich repeat</keyword>
<keyword evidence="12" id="KW-1185">Reference proteome</keyword>
<evidence type="ECO:0000256" key="1">
    <source>
        <dbReference type="ARBA" id="ARBA00004496"/>
    </source>
</evidence>
<evidence type="ECO:0000256" key="7">
    <source>
        <dbReference type="ARBA" id="ARBA00022840"/>
    </source>
</evidence>
<gene>
    <name evidence="11" type="ORF">F511_35874</name>
</gene>
<evidence type="ECO:0000256" key="6">
    <source>
        <dbReference type="ARBA" id="ARBA00022821"/>
    </source>
</evidence>
<dbReference type="InterPro" id="IPR042197">
    <property type="entry name" value="Apaf_helical"/>
</dbReference>
<reference evidence="11 12" key="1">
    <citation type="journal article" date="2015" name="Proc. Natl. Acad. Sci. U.S.A.">
        <title>The resurrection genome of Boea hygrometrica: A blueprint for survival of dehydration.</title>
        <authorList>
            <person name="Xiao L."/>
            <person name="Yang G."/>
            <person name="Zhang L."/>
            <person name="Yang X."/>
            <person name="Zhao S."/>
            <person name="Ji Z."/>
            <person name="Zhou Q."/>
            <person name="Hu M."/>
            <person name="Wang Y."/>
            <person name="Chen M."/>
            <person name="Xu Y."/>
            <person name="Jin H."/>
            <person name="Xiao X."/>
            <person name="Hu G."/>
            <person name="Bao F."/>
            <person name="Hu Y."/>
            <person name="Wan P."/>
            <person name="Li L."/>
            <person name="Deng X."/>
            <person name="Kuang T."/>
            <person name="Xiang C."/>
            <person name="Zhu J.K."/>
            <person name="Oliver M.J."/>
            <person name="He Y."/>
        </authorList>
    </citation>
    <scope>NUCLEOTIDE SEQUENCE [LARGE SCALE GENOMIC DNA]</scope>
    <source>
        <strain evidence="12">cv. XS01</strain>
    </source>
</reference>
<dbReference type="FunFam" id="3.40.50.300:FF:001091">
    <property type="entry name" value="Probable disease resistance protein At1g61300"/>
    <property type="match status" value="1"/>
</dbReference>
<dbReference type="InterPro" id="IPR032675">
    <property type="entry name" value="LRR_dom_sf"/>
</dbReference>
<dbReference type="Proteomes" id="UP000250235">
    <property type="component" value="Unassembled WGS sequence"/>
</dbReference>
<dbReference type="SUPFAM" id="SSF52058">
    <property type="entry name" value="L domain-like"/>
    <property type="match status" value="1"/>
</dbReference>
<dbReference type="AlphaFoldDB" id="A0A2Z7BLJ1"/>
<evidence type="ECO:0000256" key="3">
    <source>
        <dbReference type="ARBA" id="ARBA00022490"/>
    </source>
</evidence>
<feature type="region of interest" description="Disordered" evidence="8">
    <location>
        <begin position="124"/>
        <end position="148"/>
    </location>
</feature>
<dbReference type="Gene3D" id="3.80.10.10">
    <property type="entry name" value="Ribonuclease Inhibitor"/>
    <property type="match status" value="1"/>
</dbReference>
<dbReference type="Gene3D" id="3.40.50.300">
    <property type="entry name" value="P-loop containing nucleotide triphosphate hydrolases"/>
    <property type="match status" value="1"/>
</dbReference>
<comment type="similarity">
    <text evidence="2">Belongs to the disease resistance NB-LRR family.</text>
</comment>
<evidence type="ECO:0000256" key="8">
    <source>
        <dbReference type="SAM" id="MobiDB-lite"/>
    </source>
</evidence>
<organism evidence="11 12">
    <name type="scientific">Dorcoceras hygrometricum</name>
    <dbReference type="NCBI Taxonomy" id="472368"/>
    <lineage>
        <taxon>Eukaryota</taxon>
        <taxon>Viridiplantae</taxon>
        <taxon>Streptophyta</taxon>
        <taxon>Embryophyta</taxon>
        <taxon>Tracheophyta</taxon>
        <taxon>Spermatophyta</taxon>
        <taxon>Magnoliopsida</taxon>
        <taxon>eudicotyledons</taxon>
        <taxon>Gunneridae</taxon>
        <taxon>Pentapetalae</taxon>
        <taxon>asterids</taxon>
        <taxon>lamiids</taxon>
        <taxon>Lamiales</taxon>
        <taxon>Gesneriaceae</taxon>
        <taxon>Didymocarpoideae</taxon>
        <taxon>Trichosporeae</taxon>
        <taxon>Loxocarpinae</taxon>
        <taxon>Dorcoceras</taxon>
    </lineage>
</organism>
<dbReference type="InterPro" id="IPR027417">
    <property type="entry name" value="P-loop_NTPase"/>
</dbReference>
<evidence type="ECO:0000313" key="11">
    <source>
        <dbReference type="EMBL" id="KZV35493.1"/>
    </source>
</evidence>
<sequence>MAAGAYAALLSLMHTLEMIMLPSQQLLRIERVQIESLLEKVRSLQEFFEDYSHKCHEETAALGSRIVDMTRAADSVIDYHMLDQILSRYKGKEAQSSASFGEYIQSVTKEMEDLIETEVTRIQDQTTGASRPLRDFSPAGSARLAPKDHNTLVGSDKKLVDILDTLTGDQPNREIIAIVGMGGIGKTALAKNVYKNDYTVQYFHIRAWATVSQDYSAREIISEMLSEIDRSRQECVPGEDQFHGELYKRKQERDLSEYGLGDRLYKILFDRRYLIVMDDLWSIEAWEKIRAFLPDDCNGSRIIVTTRELNVARELGSCMSLEMDLLGDDQSWMLLRDKVFGKEGCPPELEELGKAIANKCRGLPLAVVAIGGLLAKSNRTREVLEDALENLNSIISSGDEGNCMEILKLSYNNLPIHLKPCFLYIAVSSKYRRAMLPELSWVLVGEGLIKPVRDRSLEEVAKEYIKDLIDRNLVVVHEFGRIGEIKLTGMHDFLGDLCMKQVEEEKFLSVVIDEHNLNISTAARPLGILREASQIRSTTRVYASRLVVWNGLEAVEPSSSAEEEITQLPFLRLCFLNRQNLSSLRRRFIDSIPFFWCLQSLIVTSSPGNPVVLPSEIWDLPQLRHIFANVVFLCDPIPPHYRHDGRDPHVLETLQTLVGVLDFRCGEEVYKRAPNVKILKVVYGPQYSPEQWDAIFGLPNLVHLHKLEVLKFHSMSPISLNHLSFPPSLKKLTLIGCHLPWKDMTTIVGYLPNLEELGLHDCEFEGRMWRLVDEEFLALKRLGIDESRLVHWKADRTHFPILEDLSLGSLNLEEFPEDFGELPTLRRIKVLYCGDSTNGWAEQVGEEQESLGNEDFQVIVIRRREDD</sequence>
<dbReference type="Gene3D" id="1.20.5.4130">
    <property type="match status" value="1"/>
</dbReference>
<dbReference type="InterPro" id="IPR002182">
    <property type="entry name" value="NB-ARC"/>
</dbReference>
<keyword evidence="6" id="KW-0611">Plant defense</keyword>
<dbReference type="GO" id="GO:0043531">
    <property type="term" value="F:ADP binding"/>
    <property type="evidence" value="ECO:0007669"/>
    <property type="project" value="InterPro"/>
</dbReference>
<feature type="domain" description="Disease resistance protein winged helix" evidence="10">
    <location>
        <begin position="439"/>
        <end position="498"/>
    </location>
</feature>
<keyword evidence="7" id="KW-0067">ATP-binding</keyword>
<dbReference type="Gene3D" id="1.10.8.430">
    <property type="entry name" value="Helical domain of apoptotic protease-activating factors"/>
    <property type="match status" value="1"/>
</dbReference>
<keyword evidence="3" id="KW-0963">Cytoplasm</keyword>
<name>A0A2Z7BLJ1_9LAMI</name>
<evidence type="ECO:0000259" key="10">
    <source>
        <dbReference type="Pfam" id="PF23559"/>
    </source>
</evidence>
<evidence type="ECO:0000313" key="12">
    <source>
        <dbReference type="Proteomes" id="UP000250235"/>
    </source>
</evidence>
<evidence type="ECO:0000256" key="2">
    <source>
        <dbReference type="ARBA" id="ARBA00008894"/>
    </source>
</evidence>
<dbReference type="InterPro" id="IPR058922">
    <property type="entry name" value="WHD_DRP"/>
</dbReference>
<dbReference type="EMBL" id="KV004569">
    <property type="protein sequence ID" value="KZV35493.1"/>
    <property type="molecule type" value="Genomic_DNA"/>
</dbReference>
<feature type="domain" description="NB-ARC" evidence="9">
    <location>
        <begin position="159"/>
        <end position="343"/>
    </location>
</feature>
<dbReference type="SUPFAM" id="SSF52540">
    <property type="entry name" value="P-loop containing nucleoside triphosphate hydrolases"/>
    <property type="match status" value="1"/>
</dbReference>
<proteinExistence type="inferred from homology"/>
<dbReference type="PANTHER" id="PTHR23155:SF1152">
    <property type="entry name" value="AAA+ ATPASE DOMAIN-CONTAINING PROTEIN"/>
    <property type="match status" value="1"/>
</dbReference>
<dbReference type="PRINTS" id="PR00364">
    <property type="entry name" value="DISEASERSIST"/>
</dbReference>
<dbReference type="GO" id="GO:0005737">
    <property type="term" value="C:cytoplasm"/>
    <property type="evidence" value="ECO:0007669"/>
    <property type="project" value="UniProtKB-SubCell"/>
</dbReference>
<dbReference type="PANTHER" id="PTHR23155">
    <property type="entry name" value="DISEASE RESISTANCE PROTEIN RP"/>
    <property type="match status" value="1"/>
</dbReference>
<protein>
    <submittedName>
        <fullName evidence="11">Uncharacterized protein</fullName>
    </submittedName>
</protein>
<comment type="subcellular location">
    <subcellularLocation>
        <location evidence="1">Cytoplasm</location>
    </subcellularLocation>
</comment>
<dbReference type="InterPro" id="IPR044974">
    <property type="entry name" value="Disease_R_plants"/>
</dbReference>